<keyword evidence="10" id="KW-0333">Golgi apparatus</keyword>
<evidence type="ECO:0000256" key="3">
    <source>
        <dbReference type="ARBA" id="ARBA00007477"/>
    </source>
</evidence>
<evidence type="ECO:0000256" key="4">
    <source>
        <dbReference type="ARBA" id="ARBA00012671"/>
    </source>
</evidence>
<evidence type="ECO:0000256" key="2">
    <source>
        <dbReference type="ARBA" id="ARBA00004922"/>
    </source>
</evidence>
<dbReference type="AlphaFoldDB" id="A0A0L0DJP9"/>
<keyword evidence="8" id="KW-0735">Signal-anchor</keyword>
<evidence type="ECO:0000313" key="16">
    <source>
        <dbReference type="Proteomes" id="UP000054408"/>
    </source>
</evidence>
<organism evidence="15 16">
    <name type="scientific">Thecamonas trahens ATCC 50062</name>
    <dbReference type="NCBI Taxonomy" id="461836"/>
    <lineage>
        <taxon>Eukaryota</taxon>
        <taxon>Apusozoa</taxon>
        <taxon>Apusomonadida</taxon>
        <taxon>Apusomonadidae</taxon>
        <taxon>Thecamonas</taxon>
    </lineage>
</organism>
<evidence type="ECO:0000256" key="5">
    <source>
        <dbReference type="ARBA" id="ARBA00022676"/>
    </source>
</evidence>
<feature type="domain" description="Glycosyltransferase family 18 catalytic" evidence="14">
    <location>
        <begin position="83"/>
        <end position="417"/>
    </location>
</feature>
<evidence type="ECO:0000256" key="12">
    <source>
        <dbReference type="ARBA" id="ARBA00023180"/>
    </source>
</evidence>
<keyword evidence="12" id="KW-0325">Glycoprotein</keyword>
<dbReference type="OrthoDB" id="2113294at2759"/>
<comment type="pathway">
    <text evidence="2">Protein modification; protein glycosylation.</text>
</comment>
<sequence>MYLACTPIRALVLVVSILVIVQFEQLNVAKARLKLVQGPGAGVASSQRALALRREMHARLSESPSSERKCVLADVKPATRQDNNDLLKVLVYKHEYENSLIKAEEGGPMGELALFHSLLDALHTSDLVADGGVFLASSPASLDAVLVDTPFDAFDVIFTDQYSFAVLESAGLFHLDLDRCRYRFVDFWGTPPNQNSVCFHLRQYLTPYANEWNAPMFYDATVSGARTTDSAAKLVSQEDIDRELADLPPRFALIYGKDAKYFATARNAIASVARKIPLVSTARNARGRLPPGVITLGVVSKPAWRALLARASFVLGMGHPVIGPTVFDAWSVGTPFINPTFAKPFQLADNTRWALASQHPPAVDLAPPGYIHTLDINNAATLANAVDTILARGRLQPFVPPDYTTAGVATAIDATLRADYCRPLAD</sequence>
<dbReference type="Proteomes" id="UP000054408">
    <property type="component" value="Unassembled WGS sequence"/>
</dbReference>
<dbReference type="OMA" id="FTAETHR"/>
<evidence type="ECO:0000256" key="7">
    <source>
        <dbReference type="ARBA" id="ARBA00022692"/>
    </source>
</evidence>
<evidence type="ECO:0000256" key="10">
    <source>
        <dbReference type="ARBA" id="ARBA00023034"/>
    </source>
</evidence>
<dbReference type="eggNOG" id="ENOG502QWJG">
    <property type="taxonomic scope" value="Eukaryota"/>
</dbReference>
<dbReference type="InterPro" id="IPR052105">
    <property type="entry name" value="MGAT5_Glycosyltransferase"/>
</dbReference>
<dbReference type="RefSeq" id="XP_013755386.1">
    <property type="nucleotide sequence ID" value="XM_013899932.1"/>
</dbReference>
<reference evidence="15 16" key="1">
    <citation type="submission" date="2010-05" db="EMBL/GenBank/DDBJ databases">
        <title>The Genome Sequence of Thecamonas trahens ATCC 50062.</title>
        <authorList>
            <consortium name="The Broad Institute Genome Sequencing Platform"/>
            <person name="Russ C."/>
            <person name="Cuomo C."/>
            <person name="Shea T."/>
            <person name="Young S.K."/>
            <person name="Zeng Q."/>
            <person name="Koehrsen M."/>
            <person name="Haas B."/>
            <person name="Borodovsky M."/>
            <person name="Guigo R."/>
            <person name="Alvarado L."/>
            <person name="Berlin A."/>
            <person name="Bochicchio J."/>
            <person name="Borenstein D."/>
            <person name="Chapman S."/>
            <person name="Chen Z."/>
            <person name="Freedman E."/>
            <person name="Gellesch M."/>
            <person name="Goldberg J."/>
            <person name="Griggs A."/>
            <person name="Gujja S."/>
            <person name="Heilman E."/>
            <person name="Heiman D."/>
            <person name="Hepburn T."/>
            <person name="Howarth C."/>
            <person name="Jen D."/>
            <person name="Larson L."/>
            <person name="Mehta T."/>
            <person name="Park D."/>
            <person name="Pearson M."/>
            <person name="Roberts A."/>
            <person name="Saif S."/>
            <person name="Shenoy N."/>
            <person name="Sisk P."/>
            <person name="Stolte C."/>
            <person name="Sykes S."/>
            <person name="Thomson T."/>
            <person name="Walk T."/>
            <person name="White J."/>
            <person name="Yandava C."/>
            <person name="Burger G."/>
            <person name="Gray M.W."/>
            <person name="Holland P.W.H."/>
            <person name="King N."/>
            <person name="Lang F.B.F."/>
            <person name="Roger A.J."/>
            <person name="Ruiz-Trillo I."/>
            <person name="Lander E."/>
            <person name="Nusbaum C."/>
        </authorList>
    </citation>
    <scope>NUCLEOTIDE SEQUENCE [LARGE SCALE GENOMIC DNA]</scope>
    <source>
        <strain evidence="15 16">ATCC 50062</strain>
    </source>
</reference>
<comment type="catalytic activity">
    <reaction evidence="13">
        <text>N(4)-{beta-D-GlcNAc-(1-&gt;2)-[beta-D-GlcNAc-(1-&gt;4)]-alpha-D-Man-(1-&gt;3)-[beta-D-GlcNAc-(1-&gt;2)-alpha-D-Man-(1-&gt;6)]-beta-D-Man-(1-&gt;4)-beta-D-GlcNAc-(1-&gt;4)-beta-D-GlcNAc}-L-asparaginyl-[protein] + UDP-N-acetyl-alpha-D-glucosamine = N(4)-{beta-D-GlcNAc-(1-&gt;2)-[beta-D-GlcNAc-(1-&gt;4)]-alpha-D-Man-(1-&gt;3)-[beta-D-GlcNAc-(1-&gt;2)-[beta-D-GlcNAc-(1-&gt;6)]-alpha-D-Man-(1-&gt;6)]-beta-D-Man-(1-&gt;4)-beta-D-GlcNAc-(1-&gt;4)-beta-D-GlcNAc}-L-asparaginyl-[protein] + UDP + H(+)</text>
        <dbReference type="Rhea" id="RHEA:16921"/>
        <dbReference type="Rhea" id="RHEA-COMP:14374"/>
        <dbReference type="Rhea" id="RHEA-COMP:14377"/>
        <dbReference type="ChEBI" id="CHEBI:15378"/>
        <dbReference type="ChEBI" id="CHEBI:57705"/>
        <dbReference type="ChEBI" id="CHEBI:58223"/>
        <dbReference type="ChEBI" id="CHEBI:139507"/>
        <dbReference type="ChEBI" id="CHEBI:139510"/>
        <dbReference type="EC" id="2.4.1.155"/>
    </reaction>
</comment>
<keyword evidence="6" id="KW-0808">Transferase</keyword>
<name>A0A0L0DJP9_THETB</name>
<dbReference type="UniPathway" id="UPA00378"/>
<dbReference type="GO" id="GO:0030144">
    <property type="term" value="F:alpha-1,6-mannosylglycoprotein 6-beta-N-acetylglucosaminyltransferase activity"/>
    <property type="evidence" value="ECO:0007669"/>
    <property type="project" value="UniProtKB-EC"/>
</dbReference>
<dbReference type="EC" id="2.4.1.155" evidence="4"/>
<comment type="subcellular location">
    <subcellularLocation>
        <location evidence="1">Golgi apparatus membrane</location>
        <topology evidence="1">Single-pass type II membrane protein</topology>
    </subcellularLocation>
</comment>
<evidence type="ECO:0000256" key="6">
    <source>
        <dbReference type="ARBA" id="ARBA00022679"/>
    </source>
</evidence>
<accession>A0A0L0DJP9</accession>
<evidence type="ECO:0000256" key="11">
    <source>
        <dbReference type="ARBA" id="ARBA00023136"/>
    </source>
</evidence>
<evidence type="ECO:0000256" key="13">
    <source>
        <dbReference type="ARBA" id="ARBA00048243"/>
    </source>
</evidence>
<keyword evidence="7" id="KW-0812">Transmembrane</keyword>
<dbReference type="InterPro" id="IPR026116">
    <property type="entry name" value="GT18_cat"/>
</dbReference>
<protein>
    <recommendedName>
        <fullName evidence="4">alpha-1,6-mannosyl-glycoprotein 6-beta-N-acetylglucosaminyltransferase</fullName>
        <ecNumber evidence="4">2.4.1.155</ecNumber>
    </recommendedName>
</protein>
<dbReference type="GeneID" id="25567026"/>
<evidence type="ECO:0000313" key="15">
    <source>
        <dbReference type="EMBL" id="KNC52336.1"/>
    </source>
</evidence>
<dbReference type="PANTHER" id="PTHR15075:SF2">
    <property type="entry name" value="ALPHA-1,6-MANNOSYLGLYCOPROTEIN 6-BETA-N-ACETYLGLUCOSAMINYLTRANSFERASE"/>
    <property type="match status" value="1"/>
</dbReference>
<keyword evidence="5" id="KW-0328">Glycosyltransferase</keyword>
<dbReference type="Pfam" id="PF15024">
    <property type="entry name" value="Glyco_transf_18"/>
    <property type="match status" value="1"/>
</dbReference>
<evidence type="ECO:0000256" key="8">
    <source>
        <dbReference type="ARBA" id="ARBA00022968"/>
    </source>
</evidence>
<comment type="similarity">
    <text evidence="3">Belongs to the glycosyltransferase 18 family.</text>
</comment>
<dbReference type="STRING" id="461836.A0A0L0DJP9"/>
<gene>
    <name evidence="15" type="ORF">AMSG_08305</name>
</gene>
<evidence type="ECO:0000259" key="14">
    <source>
        <dbReference type="Pfam" id="PF15024"/>
    </source>
</evidence>
<keyword evidence="16" id="KW-1185">Reference proteome</keyword>
<keyword evidence="11" id="KW-0472">Membrane</keyword>
<dbReference type="PANTHER" id="PTHR15075">
    <property type="entry name" value="ALPHA-MANNOSIDE BETA-1,6-N-ACETYLGLUCOSAMINYLTRANSFERASE"/>
    <property type="match status" value="1"/>
</dbReference>
<evidence type="ECO:0000256" key="1">
    <source>
        <dbReference type="ARBA" id="ARBA00004323"/>
    </source>
</evidence>
<evidence type="ECO:0000256" key="9">
    <source>
        <dbReference type="ARBA" id="ARBA00022989"/>
    </source>
</evidence>
<keyword evidence="9" id="KW-1133">Transmembrane helix</keyword>
<dbReference type="EMBL" id="GL349472">
    <property type="protein sequence ID" value="KNC52336.1"/>
    <property type="molecule type" value="Genomic_DNA"/>
</dbReference>
<dbReference type="GO" id="GO:0006487">
    <property type="term" value="P:protein N-linked glycosylation"/>
    <property type="evidence" value="ECO:0007669"/>
    <property type="project" value="TreeGrafter"/>
</dbReference>
<proteinExistence type="inferred from homology"/>
<dbReference type="GO" id="GO:0000139">
    <property type="term" value="C:Golgi membrane"/>
    <property type="evidence" value="ECO:0007669"/>
    <property type="project" value="UniProtKB-SubCell"/>
</dbReference>